<proteinExistence type="predicted"/>
<evidence type="ECO:0000313" key="2">
    <source>
        <dbReference type="Proteomes" id="UP000241394"/>
    </source>
</evidence>
<accession>A0A2R6R2L1</accession>
<reference evidence="1 2" key="1">
    <citation type="submission" date="2017-07" db="EMBL/GenBank/DDBJ databases">
        <title>An improved, manually edited Actinidia chinensis var. chinensis (kiwifruit) genome highlights the challenges associated with draft genomes and gene prediction in plants.</title>
        <authorList>
            <person name="Pilkington S."/>
            <person name="Crowhurst R."/>
            <person name="Hilario E."/>
            <person name="Nardozza S."/>
            <person name="Fraser L."/>
            <person name="Peng Y."/>
            <person name="Gunaseelan K."/>
            <person name="Simpson R."/>
            <person name="Tahir J."/>
            <person name="Deroles S."/>
            <person name="Templeton K."/>
            <person name="Luo Z."/>
            <person name="Davy M."/>
            <person name="Cheng C."/>
            <person name="Mcneilage M."/>
            <person name="Scaglione D."/>
            <person name="Liu Y."/>
            <person name="Zhang Q."/>
            <person name="Datson P."/>
            <person name="De Silva N."/>
            <person name="Gardiner S."/>
            <person name="Bassett H."/>
            <person name="Chagne D."/>
            <person name="Mccallum J."/>
            <person name="Dzierzon H."/>
            <person name="Deng C."/>
            <person name="Wang Y.-Y."/>
            <person name="Barron N."/>
            <person name="Manako K."/>
            <person name="Bowen J."/>
            <person name="Foster T."/>
            <person name="Erridge Z."/>
            <person name="Tiffin H."/>
            <person name="Waite C."/>
            <person name="Davies K."/>
            <person name="Grierson E."/>
            <person name="Laing W."/>
            <person name="Kirk R."/>
            <person name="Chen X."/>
            <person name="Wood M."/>
            <person name="Montefiori M."/>
            <person name="Brummell D."/>
            <person name="Schwinn K."/>
            <person name="Catanach A."/>
            <person name="Fullerton C."/>
            <person name="Li D."/>
            <person name="Meiyalaghan S."/>
            <person name="Nieuwenhuizen N."/>
            <person name="Read N."/>
            <person name="Prakash R."/>
            <person name="Hunter D."/>
            <person name="Zhang H."/>
            <person name="Mckenzie M."/>
            <person name="Knabel M."/>
            <person name="Harris A."/>
            <person name="Allan A."/>
            <person name="Chen A."/>
            <person name="Janssen B."/>
            <person name="Plunkett B."/>
            <person name="Dwamena C."/>
            <person name="Voogd C."/>
            <person name="Leif D."/>
            <person name="Lafferty D."/>
            <person name="Souleyre E."/>
            <person name="Varkonyi-Gasic E."/>
            <person name="Gambi F."/>
            <person name="Hanley J."/>
            <person name="Yao J.-L."/>
            <person name="Cheung J."/>
            <person name="David K."/>
            <person name="Warren B."/>
            <person name="Marsh K."/>
            <person name="Snowden K."/>
            <person name="Lin-Wang K."/>
            <person name="Brian L."/>
            <person name="Martinez-Sanchez M."/>
            <person name="Wang M."/>
            <person name="Ileperuma N."/>
            <person name="Macnee N."/>
            <person name="Campin R."/>
            <person name="Mcatee P."/>
            <person name="Drummond R."/>
            <person name="Espley R."/>
            <person name="Ireland H."/>
            <person name="Wu R."/>
            <person name="Atkinson R."/>
            <person name="Karunairetnam S."/>
            <person name="Bulley S."/>
            <person name="Chunkath S."/>
            <person name="Hanley Z."/>
            <person name="Storey R."/>
            <person name="Thrimawithana A."/>
            <person name="Thomson S."/>
            <person name="David C."/>
            <person name="Testolin R."/>
        </authorList>
    </citation>
    <scope>NUCLEOTIDE SEQUENCE [LARGE SCALE GENOMIC DNA]</scope>
    <source>
        <strain evidence="2">cv. Red5</strain>
        <tissue evidence="1">Young leaf</tissue>
    </source>
</reference>
<name>A0A2R6R2L1_ACTCC</name>
<reference evidence="2" key="2">
    <citation type="journal article" date="2018" name="BMC Genomics">
        <title>A manually annotated Actinidia chinensis var. chinensis (kiwifruit) genome highlights the challenges associated with draft genomes and gene prediction in plants.</title>
        <authorList>
            <person name="Pilkington S.M."/>
            <person name="Crowhurst R."/>
            <person name="Hilario E."/>
            <person name="Nardozza S."/>
            <person name="Fraser L."/>
            <person name="Peng Y."/>
            <person name="Gunaseelan K."/>
            <person name="Simpson R."/>
            <person name="Tahir J."/>
            <person name="Deroles S.C."/>
            <person name="Templeton K."/>
            <person name="Luo Z."/>
            <person name="Davy M."/>
            <person name="Cheng C."/>
            <person name="McNeilage M."/>
            <person name="Scaglione D."/>
            <person name="Liu Y."/>
            <person name="Zhang Q."/>
            <person name="Datson P."/>
            <person name="De Silva N."/>
            <person name="Gardiner S.E."/>
            <person name="Bassett H."/>
            <person name="Chagne D."/>
            <person name="McCallum J."/>
            <person name="Dzierzon H."/>
            <person name="Deng C."/>
            <person name="Wang Y.Y."/>
            <person name="Barron L."/>
            <person name="Manako K."/>
            <person name="Bowen J."/>
            <person name="Foster T.M."/>
            <person name="Erridge Z.A."/>
            <person name="Tiffin H."/>
            <person name="Waite C.N."/>
            <person name="Davies K.M."/>
            <person name="Grierson E.P."/>
            <person name="Laing W.A."/>
            <person name="Kirk R."/>
            <person name="Chen X."/>
            <person name="Wood M."/>
            <person name="Montefiori M."/>
            <person name="Brummell D.A."/>
            <person name="Schwinn K.E."/>
            <person name="Catanach A."/>
            <person name="Fullerton C."/>
            <person name="Li D."/>
            <person name="Meiyalaghan S."/>
            <person name="Nieuwenhuizen N."/>
            <person name="Read N."/>
            <person name="Prakash R."/>
            <person name="Hunter D."/>
            <person name="Zhang H."/>
            <person name="McKenzie M."/>
            <person name="Knabel M."/>
            <person name="Harris A."/>
            <person name="Allan A.C."/>
            <person name="Gleave A."/>
            <person name="Chen A."/>
            <person name="Janssen B.J."/>
            <person name="Plunkett B."/>
            <person name="Ampomah-Dwamena C."/>
            <person name="Voogd C."/>
            <person name="Leif D."/>
            <person name="Lafferty D."/>
            <person name="Souleyre E.J.F."/>
            <person name="Varkonyi-Gasic E."/>
            <person name="Gambi F."/>
            <person name="Hanley J."/>
            <person name="Yao J.L."/>
            <person name="Cheung J."/>
            <person name="David K.M."/>
            <person name="Warren B."/>
            <person name="Marsh K."/>
            <person name="Snowden K.C."/>
            <person name="Lin-Wang K."/>
            <person name="Brian L."/>
            <person name="Martinez-Sanchez M."/>
            <person name="Wang M."/>
            <person name="Ileperuma N."/>
            <person name="Macnee N."/>
            <person name="Campin R."/>
            <person name="McAtee P."/>
            <person name="Drummond R.S.M."/>
            <person name="Espley R.V."/>
            <person name="Ireland H.S."/>
            <person name="Wu R."/>
            <person name="Atkinson R.G."/>
            <person name="Karunairetnam S."/>
            <person name="Bulley S."/>
            <person name="Chunkath S."/>
            <person name="Hanley Z."/>
            <person name="Storey R."/>
            <person name="Thrimawithana A.H."/>
            <person name="Thomson S."/>
            <person name="David C."/>
            <person name="Testolin R."/>
            <person name="Huang H."/>
            <person name="Hellens R.P."/>
            <person name="Schaffer R.J."/>
        </authorList>
    </citation>
    <scope>NUCLEOTIDE SEQUENCE [LARGE SCALE GENOMIC DNA]</scope>
    <source>
        <strain evidence="2">cv. Red5</strain>
    </source>
</reference>
<dbReference type="EMBL" id="NKQK01000010">
    <property type="protein sequence ID" value="PSS19484.1"/>
    <property type="molecule type" value="Genomic_DNA"/>
</dbReference>
<gene>
    <name evidence="1" type="ORF">CEY00_Acc11575</name>
</gene>
<dbReference type="Gramene" id="PSS19484">
    <property type="protein sequence ID" value="PSS19484"/>
    <property type="gene ID" value="CEY00_Acc11575"/>
</dbReference>
<organism evidence="1 2">
    <name type="scientific">Actinidia chinensis var. chinensis</name>
    <name type="common">Chinese soft-hair kiwi</name>
    <dbReference type="NCBI Taxonomy" id="1590841"/>
    <lineage>
        <taxon>Eukaryota</taxon>
        <taxon>Viridiplantae</taxon>
        <taxon>Streptophyta</taxon>
        <taxon>Embryophyta</taxon>
        <taxon>Tracheophyta</taxon>
        <taxon>Spermatophyta</taxon>
        <taxon>Magnoliopsida</taxon>
        <taxon>eudicotyledons</taxon>
        <taxon>Gunneridae</taxon>
        <taxon>Pentapetalae</taxon>
        <taxon>asterids</taxon>
        <taxon>Ericales</taxon>
        <taxon>Actinidiaceae</taxon>
        <taxon>Actinidia</taxon>
    </lineage>
</organism>
<dbReference type="InParanoid" id="A0A2R6R2L1"/>
<dbReference type="Proteomes" id="UP000241394">
    <property type="component" value="Chromosome LG10"/>
</dbReference>
<sequence length="112" mass="12784">MKNFKGKRTRETRLTPPGAARSLAGFRGSSHCSFRYSTNGRGWVLVAGFRWMHQMVEKWGLMAGFQWMHRGVEVSVLMALFQWMPCPSCLSLQMLQIHCMLRAFVLTSGGEK</sequence>
<keyword evidence="2" id="KW-1185">Reference proteome</keyword>
<evidence type="ECO:0000313" key="1">
    <source>
        <dbReference type="EMBL" id="PSS19484.1"/>
    </source>
</evidence>
<comment type="caution">
    <text evidence="1">The sequence shown here is derived from an EMBL/GenBank/DDBJ whole genome shotgun (WGS) entry which is preliminary data.</text>
</comment>
<dbReference type="AlphaFoldDB" id="A0A2R6R2L1"/>
<protein>
    <submittedName>
        <fullName evidence="1">Nuclear speckle RNA-binding protein like</fullName>
    </submittedName>
</protein>